<name>M9RJ54_9RHOB</name>
<dbReference type="AlphaFoldDB" id="M9RJ54"/>
<dbReference type="STRING" id="391626.OAN307_c44970"/>
<sequence length="74" mass="7796">MSDLLNTHLAMGKLAQLTCSSLQPGLCAAPVANARFAGKSAGPILTFDPNTHLDDVPDVVAILPRRIGVQRCKV</sequence>
<evidence type="ECO:0000313" key="1">
    <source>
        <dbReference type="EMBL" id="AGI69855.1"/>
    </source>
</evidence>
<dbReference type="KEGG" id="oat:OAN307_c44970"/>
<organism evidence="1 2">
    <name type="scientific">Octadecabacter antarcticus 307</name>
    <dbReference type="NCBI Taxonomy" id="391626"/>
    <lineage>
        <taxon>Bacteria</taxon>
        <taxon>Pseudomonadati</taxon>
        <taxon>Pseudomonadota</taxon>
        <taxon>Alphaproteobacteria</taxon>
        <taxon>Rhodobacterales</taxon>
        <taxon>Roseobacteraceae</taxon>
        <taxon>Octadecabacter</taxon>
    </lineage>
</organism>
<dbReference type="HOGENOM" id="CLU_2684248_0_0_5"/>
<protein>
    <submittedName>
        <fullName evidence="1">Uncharacterized protein</fullName>
    </submittedName>
</protein>
<accession>M9RJ54</accession>
<evidence type="ECO:0000313" key="2">
    <source>
        <dbReference type="Proteomes" id="UP000005307"/>
    </source>
</evidence>
<proteinExistence type="predicted"/>
<dbReference type="RefSeq" id="WP_015501747.1">
    <property type="nucleotide sequence ID" value="NC_020911.1"/>
</dbReference>
<reference evidence="1 2" key="1">
    <citation type="journal article" date="2013" name="PLoS ONE">
        <title>Poles Apart: Arctic and Antarctic Octadecabacter strains Share High Genome Plasticity and a New Type of Xanthorhodopsin.</title>
        <authorList>
            <person name="Vollmers J."/>
            <person name="Voget S."/>
            <person name="Dietrich S."/>
            <person name="Gollnow K."/>
            <person name="Smits M."/>
            <person name="Meyer K."/>
            <person name="Brinkhoff T."/>
            <person name="Simon M."/>
            <person name="Daniel R."/>
        </authorList>
    </citation>
    <scope>NUCLEOTIDE SEQUENCE [LARGE SCALE GENOMIC DNA]</scope>
    <source>
        <strain evidence="1 2">307</strain>
    </source>
</reference>
<dbReference type="Proteomes" id="UP000005307">
    <property type="component" value="Chromosome"/>
</dbReference>
<keyword evidence="2" id="KW-1185">Reference proteome</keyword>
<gene>
    <name evidence="1" type="ORF">OAN307_c44970</name>
</gene>
<dbReference type="EMBL" id="CP003740">
    <property type="protein sequence ID" value="AGI69855.1"/>
    <property type="molecule type" value="Genomic_DNA"/>
</dbReference>